<feature type="compositionally biased region" description="Low complexity" evidence="1">
    <location>
        <begin position="124"/>
        <end position="150"/>
    </location>
</feature>
<keyword evidence="2" id="KW-1133">Transmembrane helix</keyword>
<dbReference type="Proteomes" id="UP000235836">
    <property type="component" value="Unassembled WGS sequence"/>
</dbReference>
<dbReference type="RefSeq" id="WP_102723393.1">
    <property type="nucleotide sequence ID" value="NZ_PNHG01000002.1"/>
</dbReference>
<proteinExistence type="predicted"/>
<protein>
    <submittedName>
        <fullName evidence="3">Uncharacterized protein</fullName>
    </submittedName>
</protein>
<keyword evidence="2" id="KW-0812">Transmembrane</keyword>
<evidence type="ECO:0000256" key="2">
    <source>
        <dbReference type="SAM" id="Phobius"/>
    </source>
</evidence>
<sequence>MTKHNDPTKFEYGGSLNDETRIQDPILPEDTRTASIPLATGADYAESSTGTNTNGGGWWKWLLGAIALALLGWLIWALVTGSGEQSSTEPSTTIVGTTTINVTTTVAPAEDAPKPAQDVPGDSAPAEDAPAPVEEAPAPAPAEEAPAPAN</sequence>
<dbReference type="EMBL" id="PNHG01000002">
    <property type="protein sequence ID" value="PMC65274.1"/>
    <property type="molecule type" value="Genomic_DNA"/>
</dbReference>
<gene>
    <name evidence="3" type="ORF">CJ203_02405</name>
</gene>
<feature type="region of interest" description="Disordered" evidence="1">
    <location>
        <begin position="1"/>
        <end position="30"/>
    </location>
</feature>
<keyword evidence="2" id="KW-0472">Membrane</keyword>
<evidence type="ECO:0000313" key="3">
    <source>
        <dbReference type="EMBL" id="PMC65274.1"/>
    </source>
</evidence>
<evidence type="ECO:0000256" key="1">
    <source>
        <dbReference type="SAM" id="MobiDB-lite"/>
    </source>
</evidence>
<reference evidence="3 4" key="1">
    <citation type="submission" date="2017-09" db="EMBL/GenBank/DDBJ databases">
        <title>Bacterial strain isolated from the female urinary microbiota.</title>
        <authorList>
            <person name="Thomas-White K."/>
            <person name="Kumar N."/>
            <person name="Forster S."/>
            <person name="Putonti C."/>
            <person name="Lawley T."/>
            <person name="Wolfe A.J."/>
        </authorList>
    </citation>
    <scope>NUCLEOTIDE SEQUENCE [LARGE SCALE GENOMIC DNA]</scope>
    <source>
        <strain evidence="3 4">UMB0792</strain>
    </source>
</reference>
<feature type="transmembrane region" description="Helical" evidence="2">
    <location>
        <begin position="58"/>
        <end position="79"/>
    </location>
</feature>
<evidence type="ECO:0000313" key="4">
    <source>
        <dbReference type="Proteomes" id="UP000235836"/>
    </source>
</evidence>
<keyword evidence="4" id="KW-1185">Reference proteome</keyword>
<comment type="caution">
    <text evidence="3">The sequence shown here is derived from an EMBL/GenBank/DDBJ whole genome shotgun (WGS) entry which is preliminary data.</text>
</comment>
<name>A0A2N6T7H9_9CORY</name>
<feature type="region of interest" description="Disordered" evidence="1">
    <location>
        <begin position="105"/>
        <end position="150"/>
    </location>
</feature>
<organism evidence="3 4">
    <name type="scientific">Corynebacterium tuscaniense</name>
    <dbReference type="NCBI Taxonomy" id="302449"/>
    <lineage>
        <taxon>Bacteria</taxon>
        <taxon>Bacillati</taxon>
        <taxon>Actinomycetota</taxon>
        <taxon>Actinomycetes</taxon>
        <taxon>Mycobacteriales</taxon>
        <taxon>Corynebacteriaceae</taxon>
        <taxon>Corynebacterium</taxon>
    </lineage>
</organism>
<dbReference type="AlphaFoldDB" id="A0A2N6T7H9"/>
<accession>A0A2N6T7H9</accession>